<keyword evidence="5" id="KW-0408">Iron</keyword>
<dbReference type="NCBIfam" id="TIGR02055">
    <property type="entry name" value="APS_reductase"/>
    <property type="match status" value="1"/>
</dbReference>
<keyword evidence="6" id="KW-0411">Iron-sulfur</keyword>
<evidence type="ECO:0000256" key="8">
    <source>
        <dbReference type="ARBA" id="ARBA00024327"/>
    </source>
</evidence>
<dbReference type="InterPro" id="IPR004511">
    <property type="entry name" value="PAPS/APS_Rdtase"/>
</dbReference>
<dbReference type="OMA" id="PIARWTQ"/>
<dbReference type="RefSeq" id="WP_010980652.1">
    <property type="nucleotide sequence ID" value="NZ_BAABQO010000009.1"/>
</dbReference>
<evidence type="ECO:0000256" key="5">
    <source>
        <dbReference type="ARBA" id="ARBA00023004"/>
    </source>
</evidence>
<dbReference type="InterPro" id="IPR002500">
    <property type="entry name" value="PAPS_reduct_dom"/>
</dbReference>
<accession>A0A832TQS6</accession>
<keyword evidence="2" id="KW-0963">Cytoplasm</keyword>
<organism evidence="15 16">
    <name type="scientific">Sulfurisphaera tokodaii</name>
    <dbReference type="NCBI Taxonomy" id="111955"/>
    <lineage>
        <taxon>Archaea</taxon>
        <taxon>Thermoproteota</taxon>
        <taxon>Thermoprotei</taxon>
        <taxon>Sulfolobales</taxon>
        <taxon>Sulfolobaceae</taxon>
        <taxon>Sulfurisphaera</taxon>
    </lineage>
</organism>
<dbReference type="PANTHER" id="PTHR46482:SF9">
    <property type="entry name" value="5'-ADENYLYLSULFATE REDUCTASE 1, CHLOROPLASTIC"/>
    <property type="match status" value="1"/>
</dbReference>
<evidence type="ECO:0000256" key="1">
    <source>
        <dbReference type="ARBA" id="ARBA00001966"/>
    </source>
</evidence>
<dbReference type="AlphaFoldDB" id="A0A832TQS6"/>
<evidence type="ECO:0000256" key="4">
    <source>
        <dbReference type="ARBA" id="ARBA00023002"/>
    </source>
</evidence>
<reference evidence="15" key="1">
    <citation type="journal article" date="2020" name="bioRxiv">
        <title>A rank-normalized archaeal taxonomy based on genome phylogeny resolves widespread incomplete and uneven classifications.</title>
        <authorList>
            <person name="Rinke C."/>
            <person name="Chuvochina M."/>
            <person name="Mussig A.J."/>
            <person name="Chaumeil P.-A."/>
            <person name="Waite D.W."/>
            <person name="Whitman W.B."/>
            <person name="Parks D.H."/>
            <person name="Hugenholtz P."/>
        </authorList>
    </citation>
    <scope>NUCLEOTIDE SEQUENCE</scope>
    <source>
        <strain evidence="15">UBA8838</strain>
    </source>
</reference>
<evidence type="ECO:0000256" key="13">
    <source>
        <dbReference type="ARBA" id="ARBA00048441"/>
    </source>
</evidence>
<dbReference type="PANTHER" id="PTHR46482">
    <property type="entry name" value="5'-ADENYLYLSULFATE REDUCTASE 3, CHLOROPLASTIC"/>
    <property type="match status" value="1"/>
</dbReference>
<dbReference type="InterPro" id="IPR011798">
    <property type="entry name" value="APS_reductase"/>
</dbReference>
<dbReference type="HAMAP" id="MF_00063">
    <property type="entry name" value="CysH"/>
    <property type="match status" value="1"/>
</dbReference>
<evidence type="ECO:0000313" key="16">
    <source>
        <dbReference type="Proteomes" id="UP000646844"/>
    </source>
</evidence>
<comment type="catalytic activity">
    <reaction evidence="13">
        <text>[thioredoxin]-disulfide + sulfite + AMP + 2 H(+) = adenosine 5'-phosphosulfate + [thioredoxin]-dithiol</text>
        <dbReference type="Rhea" id="RHEA:21976"/>
        <dbReference type="Rhea" id="RHEA-COMP:10698"/>
        <dbReference type="Rhea" id="RHEA-COMP:10700"/>
        <dbReference type="ChEBI" id="CHEBI:15378"/>
        <dbReference type="ChEBI" id="CHEBI:17359"/>
        <dbReference type="ChEBI" id="CHEBI:29950"/>
        <dbReference type="ChEBI" id="CHEBI:50058"/>
        <dbReference type="ChEBI" id="CHEBI:58243"/>
        <dbReference type="ChEBI" id="CHEBI:456215"/>
        <dbReference type="EC" id="1.8.4.10"/>
    </reaction>
</comment>
<evidence type="ECO:0000256" key="7">
    <source>
        <dbReference type="ARBA" id="ARBA00024298"/>
    </source>
</evidence>
<feature type="domain" description="Phosphoadenosine phosphosulphate reductase" evidence="14">
    <location>
        <begin position="34"/>
        <end position="209"/>
    </location>
</feature>
<dbReference type="GO" id="GO:0046872">
    <property type="term" value="F:metal ion binding"/>
    <property type="evidence" value="ECO:0007669"/>
    <property type="project" value="UniProtKB-KW"/>
</dbReference>
<dbReference type="SUPFAM" id="SSF52402">
    <property type="entry name" value="Adenine nucleotide alpha hydrolases-like"/>
    <property type="match status" value="1"/>
</dbReference>
<dbReference type="GO" id="GO:0004604">
    <property type="term" value="F:phosphoadenylyl-sulfate reductase (thioredoxin) activity"/>
    <property type="evidence" value="ECO:0007669"/>
    <property type="project" value="InterPro"/>
</dbReference>
<dbReference type="CDD" id="cd23945">
    <property type="entry name" value="PAPS_reductase"/>
    <property type="match status" value="1"/>
</dbReference>
<evidence type="ECO:0000256" key="3">
    <source>
        <dbReference type="ARBA" id="ARBA00022723"/>
    </source>
</evidence>
<dbReference type="EC" id="1.8.4.10" evidence="9"/>
<comment type="function">
    <text evidence="7">Catalyzes the formation of sulfite from adenosine 5'-phosphosulfate (APS) using thioredoxin as an electron donor.</text>
</comment>
<dbReference type="PIRSF" id="PIRSF000857">
    <property type="entry name" value="PAPS_reductase"/>
    <property type="match status" value="1"/>
</dbReference>
<evidence type="ECO:0000256" key="6">
    <source>
        <dbReference type="ARBA" id="ARBA00023014"/>
    </source>
</evidence>
<evidence type="ECO:0000256" key="11">
    <source>
        <dbReference type="ARBA" id="ARBA00030894"/>
    </source>
</evidence>
<proteinExistence type="inferred from homology"/>
<dbReference type="Gene3D" id="3.40.50.620">
    <property type="entry name" value="HUPs"/>
    <property type="match status" value="1"/>
</dbReference>
<dbReference type="GO" id="GO:0019344">
    <property type="term" value="P:cysteine biosynthetic process"/>
    <property type="evidence" value="ECO:0007669"/>
    <property type="project" value="InterPro"/>
</dbReference>
<comment type="cofactor">
    <cofactor evidence="1">
        <name>[4Fe-4S] cluster</name>
        <dbReference type="ChEBI" id="CHEBI:49883"/>
    </cofactor>
</comment>
<comment type="pathway">
    <text evidence="8">Sulfur metabolism; hydrogen sulfide biosynthesis; sulfite from sulfate.</text>
</comment>
<evidence type="ECO:0000256" key="2">
    <source>
        <dbReference type="ARBA" id="ARBA00022490"/>
    </source>
</evidence>
<dbReference type="NCBIfam" id="TIGR00434">
    <property type="entry name" value="cysH"/>
    <property type="match status" value="1"/>
</dbReference>
<gene>
    <name evidence="15" type="ORF">HA332_05150</name>
</gene>
<keyword evidence="3" id="KW-0479">Metal-binding</keyword>
<keyword evidence="4 15" id="KW-0560">Oxidoreductase</keyword>
<dbReference type="GO" id="GO:0019379">
    <property type="term" value="P:sulfate assimilation, phosphoadenylyl sulfate reduction by phosphoadenylyl-sulfate reductase (thioredoxin)"/>
    <property type="evidence" value="ECO:0007669"/>
    <property type="project" value="InterPro"/>
</dbReference>
<dbReference type="NCBIfam" id="NF002537">
    <property type="entry name" value="PRK02090.1"/>
    <property type="match status" value="1"/>
</dbReference>
<dbReference type="GO" id="GO:0051536">
    <property type="term" value="F:iron-sulfur cluster binding"/>
    <property type="evidence" value="ECO:0007669"/>
    <property type="project" value="UniProtKB-KW"/>
</dbReference>
<comment type="caution">
    <text evidence="15">The sequence shown here is derived from an EMBL/GenBank/DDBJ whole genome shotgun (WGS) entry which is preliminary data.</text>
</comment>
<dbReference type="GeneID" id="1460651"/>
<sequence length="239" mass="28538">MISREELEKLNSYFEEKEPIEILKWGIEKFHPKITLACSLQAEDLVILDMLSKIVKRPKVFIIDTGRLHQETYDLIEQITSKYDVDLSIYFPDYKEVEEMVKKYGINLFYKSIELRKLCCEIRKVRPLKRALEGMDAWITGLRREQNFTRSKIRKIEIDEINGGIVKLNPLADWVYEQVWDYIKKNNVPYNKLYDKGYKSIGCVPCTRPVKPWEHPRAGRWWWEQSGDKECGLHYREVK</sequence>
<evidence type="ECO:0000313" key="15">
    <source>
        <dbReference type="EMBL" id="HII73768.1"/>
    </source>
</evidence>
<protein>
    <recommendedName>
        <fullName evidence="10">Adenosine 5'-phosphosulfate reductase</fullName>
        <ecNumber evidence="9">1.8.4.10</ecNumber>
    </recommendedName>
    <alternativeName>
        <fullName evidence="12">5'-adenylylsulfate reductase</fullName>
    </alternativeName>
    <alternativeName>
        <fullName evidence="11">Thioredoxin-dependent 5'-adenylylsulfate reductase</fullName>
    </alternativeName>
</protein>
<dbReference type="EMBL" id="DUJO01000020">
    <property type="protein sequence ID" value="HII73768.1"/>
    <property type="molecule type" value="Genomic_DNA"/>
</dbReference>
<dbReference type="Proteomes" id="UP000646844">
    <property type="component" value="Unassembled WGS sequence"/>
</dbReference>
<evidence type="ECO:0000256" key="9">
    <source>
        <dbReference type="ARBA" id="ARBA00024386"/>
    </source>
</evidence>
<evidence type="ECO:0000256" key="10">
    <source>
        <dbReference type="ARBA" id="ARBA00029514"/>
    </source>
</evidence>
<dbReference type="InterPro" id="IPR014729">
    <property type="entry name" value="Rossmann-like_a/b/a_fold"/>
</dbReference>
<evidence type="ECO:0000256" key="12">
    <source>
        <dbReference type="ARBA" id="ARBA00032041"/>
    </source>
</evidence>
<name>A0A832TQS6_9CREN</name>
<dbReference type="GO" id="GO:0043866">
    <property type="term" value="F:adenylyl-sulfate reductase (thioredoxin) activity"/>
    <property type="evidence" value="ECO:0007669"/>
    <property type="project" value="UniProtKB-EC"/>
</dbReference>
<dbReference type="Pfam" id="PF01507">
    <property type="entry name" value="PAPS_reduct"/>
    <property type="match status" value="1"/>
</dbReference>
<evidence type="ECO:0000259" key="14">
    <source>
        <dbReference type="Pfam" id="PF01507"/>
    </source>
</evidence>